<dbReference type="EMBL" id="BAABAT010000072">
    <property type="protein sequence ID" value="GAA4263551.1"/>
    <property type="molecule type" value="Genomic_DNA"/>
</dbReference>
<keyword evidence="2" id="KW-1185">Reference proteome</keyword>
<sequence length="56" mass="6459">MECTYNKVHNGIGEPVGPASLRYRLVAPGESVRLRIWTDGRMLPFDLDLFFWFESA</sequence>
<protein>
    <submittedName>
        <fullName evidence="1">Uncharacterized protein</fullName>
    </submittedName>
</protein>
<reference evidence="2" key="1">
    <citation type="journal article" date="2019" name="Int. J. Syst. Evol. Microbiol.">
        <title>The Global Catalogue of Microorganisms (GCM) 10K type strain sequencing project: providing services to taxonomists for standard genome sequencing and annotation.</title>
        <authorList>
            <consortium name="The Broad Institute Genomics Platform"/>
            <consortium name="The Broad Institute Genome Sequencing Center for Infectious Disease"/>
            <person name="Wu L."/>
            <person name="Ma J."/>
        </authorList>
    </citation>
    <scope>NUCLEOTIDE SEQUENCE [LARGE SCALE GENOMIC DNA]</scope>
    <source>
        <strain evidence="2">JCM 17441</strain>
    </source>
</reference>
<dbReference type="Proteomes" id="UP001500620">
    <property type="component" value="Unassembled WGS sequence"/>
</dbReference>
<evidence type="ECO:0000313" key="2">
    <source>
        <dbReference type="Proteomes" id="UP001500620"/>
    </source>
</evidence>
<organism evidence="1 2">
    <name type="scientific">Dactylosporangium darangshiense</name>
    <dbReference type="NCBI Taxonomy" id="579108"/>
    <lineage>
        <taxon>Bacteria</taxon>
        <taxon>Bacillati</taxon>
        <taxon>Actinomycetota</taxon>
        <taxon>Actinomycetes</taxon>
        <taxon>Micromonosporales</taxon>
        <taxon>Micromonosporaceae</taxon>
        <taxon>Dactylosporangium</taxon>
    </lineage>
</organism>
<evidence type="ECO:0000313" key="1">
    <source>
        <dbReference type="EMBL" id="GAA4263551.1"/>
    </source>
</evidence>
<comment type="caution">
    <text evidence="1">The sequence shown here is derived from an EMBL/GenBank/DDBJ whole genome shotgun (WGS) entry which is preliminary data.</text>
</comment>
<gene>
    <name evidence="1" type="ORF">GCM10022255_109120</name>
</gene>
<name>A0ABP8DU94_9ACTN</name>
<proteinExistence type="predicted"/>
<accession>A0ABP8DU94</accession>